<protein>
    <submittedName>
        <fullName evidence="1">Uncharacterized protein</fullName>
    </submittedName>
</protein>
<evidence type="ECO:0000313" key="2">
    <source>
        <dbReference type="Proteomes" id="UP001165160"/>
    </source>
</evidence>
<sequence length="274" mass="30032">MAALVMPHSRPATTNVPIGTSLWHARAAGICVEISENGIVANPINSLNRLISCSLNPTVKGLVWNRGQNPLKEEIKAFTDQCLPDGNGMPFAYEQIDLRNSLSNRVDSVNTLCSKLVSKLPSPLRSALEADALMLCSTLTSLCPSSPWLTVQLECVGHNNCSRWHQDMYIGRALISYTGPGTWLVDDRNVDFEMLEKTLGMTSEVSDRLIVPDRSKVHEAGTNSVCLLKGNSWMDIQGLGVTHKSPVVERDGEGRVREKRLVLKVDLSNTQPGI</sequence>
<dbReference type="Pfam" id="PF08856">
    <property type="entry name" value="DUF1826"/>
    <property type="match status" value="1"/>
</dbReference>
<comment type="caution">
    <text evidence="1">The sequence shown here is derived from an EMBL/GenBank/DDBJ whole genome shotgun (WGS) entry which is preliminary data.</text>
</comment>
<accession>A0A9W7C5S7</accession>
<evidence type="ECO:0000313" key="1">
    <source>
        <dbReference type="EMBL" id="GMH99772.1"/>
    </source>
</evidence>
<name>A0A9W7C5S7_9STRA</name>
<organism evidence="1 2">
    <name type="scientific">Triparma verrucosa</name>
    <dbReference type="NCBI Taxonomy" id="1606542"/>
    <lineage>
        <taxon>Eukaryota</taxon>
        <taxon>Sar</taxon>
        <taxon>Stramenopiles</taxon>
        <taxon>Ochrophyta</taxon>
        <taxon>Bolidophyceae</taxon>
        <taxon>Parmales</taxon>
        <taxon>Triparmaceae</taxon>
        <taxon>Triparma</taxon>
    </lineage>
</organism>
<proteinExistence type="predicted"/>
<dbReference type="InterPro" id="IPR014955">
    <property type="entry name" value="DUF1826"/>
</dbReference>
<gene>
    <name evidence="1" type="ORF">TrVE_jg3928</name>
</gene>
<dbReference type="AlphaFoldDB" id="A0A9W7C5S7"/>
<keyword evidence="2" id="KW-1185">Reference proteome</keyword>
<reference evidence="2" key="1">
    <citation type="journal article" date="2023" name="Commun. Biol.">
        <title>Genome analysis of Parmales, the sister group of diatoms, reveals the evolutionary specialization of diatoms from phago-mixotrophs to photoautotrophs.</title>
        <authorList>
            <person name="Ban H."/>
            <person name="Sato S."/>
            <person name="Yoshikawa S."/>
            <person name="Yamada K."/>
            <person name="Nakamura Y."/>
            <person name="Ichinomiya M."/>
            <person name="Sato N."/>
            <person name="Blanc-Mathieu R."/>
            <person name="Endo H."/>
            <person name="Kuwata A."/>
            <person name="Ogata H."/>
        </authorList>
    </citation>
    <scope>NUCLEOTIDE SEQUENCE [LARGE SCALE GENOMIC DNA]</scope>
    <source>
        <strain evidence="2">NIES 3699</strain>
    </source>
</reference>
<dbReference type="EMBL" id="BRXX01000238">
    <property type="protein sequence ID" value="GMH99772.1"/>
    <property type="molecule type" value="Genomic_DNA"/>
</dbReference>
<dbReference type="Proteomes" id="UP001165160">
    <property type="component" value="Unassembled WGS sequence"/>
</dbReference>